<dbReference type="OrthoDB" id="28455at2759"/>
<proteinExistence type="inferred from homology"/>
<dbReference type="eggNOG" id="KOG1765">
    <property type="taxonomic scope" value="Eukaryota"/>
</dbReference>
<comment type="function">
    <text evidence="5">Involved in ribosomal large subunit assembly.</text>
</comment>
<keyword evidence="4 5" id="KW-0539">Nucleus</keyword>
<name>E9H291_DAPPU</name>
<dbReference type="EMBL" id="GL732585">
    <property type="protein sequence ID" value="EFX74128.1"/>
    <property type="molecule type" value="Genomic_DNA"/>
</dbReference>
<evidence type="ECO:0000256" key="4">
    <source>
        <dbReference type="ARBA" id="ARBA00023242"/>
    </source>
</evidence>
<dbReference type="KEGG" id="dpx:DAPPUDRAFT_307435"/>
<accession>E9H291</accession>
<dbReference type="AlphaFoldDB" id="E9H291"/>
<gene>
    <name evidence="7" type="ORF">DAPPUDRAFT_307435</name>
</gene>
<keyword evidence="8" id="KW-1185">Reference proteome</keyword>
<dbReference type="OMA" id="ACDKNRI"/>
<dbReference type="GO" id="GO:0030687">
    <property type="term" value="C:preribosome, large subunit precursor"/>
    <property type="evidence" value="ECO:0000318"/>
    <property type="project" value="GO_Central"/>
</dbReference>
<dbReference type="STRING" id="6669.E9H291"/>
<evidence type="ECO:0000313" key="8">
    <source>
        <dbReference type="Proteomes" id="UP000000305"/>
    </source>
</evidence>
<feature type="region of interest" description="Disordered" evidence="6">
    <location>
        <begin position="287"/>
        <end position="356"/>
    </location>
</feature>
<protein>
    <recommendedName>
        <fullName evidence="5">Ribosome biogenesis regulatory protein</fullName>
    </recommendedName>
</protein>
<organism evidence="7 8">
    <name type="scientific">Daphnia pulex</name>
    <name type="common">Water flea</name>
    <dbReference type="NCBI Taxonomy" id="6669"/>
    <lineage>
        <taxon>Eukaryota</taxon>
        <taxon>Metazoa</taxon>
        <taxon>Ecdysozoa</taxon>
        <taxon>Arthropoda</taxon>
        <taxon>Crustacea</taxon>
        <taxon>Branchiopoda</taxon>
        <taxon>Diplostraca</taxon>
        <taxon>Cladocera</taxon>
        <taxon>Anomopoda</taxon>
        <taxon>Daphniidae</taxon>
        <taxon>Daphnia</taxon>
    </lineage>
</organism>
<dbReference type="Pfam" id="PF04939">
    <property type="entry name" value="RRS1"/>
    <property type="match status" value="1"/>
</dbReference>
<feature type="compositionally biased region" description="Basic residues" evidence="6">
    <location>
        <begin position="318"/>
        <end position="327"/>
    </location>
</feature>
<evidence type="ECO:0000256" key="6">
    <source>
        <dbReference type="SAM" id="MobiDB-lite"/>
    </source>
</evidence>
<comment type="similarity">
    <text evidence="2 5">Belongs to the RRS1 family.</text>
</comment>
<comment type="subcellular location">
    <subcellularLocation>
        <location evidence="1 5">Nucleus</location>
    </subcellularLocation>
</comment>
<dbReference type="GO" id="GO:0042273">
    <property type="term" value="P:ribosomal large subunit biogenesis"/>
    <property type="evidence" value="ECO:0000318"/>
    <property type="project" value="GO_Central"/>
</dbReference>
<dbReference type="GO" id="GO:0000447">
    <property type="term" value="P:endonucleolytic cleavage in ITS1 to separate SSU-rRNA from 5.8S rRNA and LSU-rRNA from tricistronic rRNA transcript (SSU-rRNA, 5.8S rRNA, LSU-rRNA)"/>
    <property type="evidence" value="ECO:0000318"/>
    <property type="project" value="GO_Central"/>
</dbReference>
<feature type="compositionally biased region" description="Basic residues" evidence="6">
    <location>
        <begin position="344"/>
        <end position="356"/>
    </location>
</feature>
<feature type="compositionally biased region" description="Basic and acidic residues" evidence="6">
    <location>
        <begin position="301"/>
        <end position="317"/>
    </location>
</feature>
<dbReference type="Proteomes" id="UP000000305">
    <property type="component" value="Unassembled WGS sequence"/>
</dbReference>
<dbReference type="InParanoid" id="E9H291"/>
<evidence type="ECO:0000256" key="2">
    <source>
        <dbReference type="ARBA" id="ARBA00010077"/>
    </source>
</evidence>
<dbReference type="HOGENOM" id="CLU_065163_1_0_1"/>
<feature type="compositionally biased region" description="Basic and acidic residues" evidence="6">
    <location>
        <begin position="328"/>
        <end position="340"/>
    </location>
</feature>
<dbReference type="GO" id="GO:0005730">
    <property type="term" value="C:nucleolus"/>
    <property type="evidence" value="ECO:0000318"/>
    <property type="project" value="GO_Central"/>
</dbReference>
<dbReference type="InterPro" id="IPR007023">
    <property type="entry name" value="Ribosom_reg"/>
</dbReference>
<evidence type="ECO:0000256" key="3">
    <source>
        <dbReference type="ARBA" id="ARBA00022517"/>
    </source>
</evidence>
<evidence type="ECO:0000256" key="5">
    <source>
        <dbReference type="RuleBase" id="RU364132"/>
    </source>
</evidence>
<dbReference type="FunCoup" id="E9H291">
    <property type="interactions" value="1346"/>
</dbReference>
<sequence>MAASIVQNVLSKAAEDEAEKLKSIQVDKVVELEYDVGNLLAYDINDIDVNQFRADKEAYLANLSRDNVQLLINQIFQLPTIKVDNEVVIKLPSATTRLPRAKPAPKEKALSKWEKYAKEKGITKRKKSKATWDEELQKWVPRFGFKKALAEKEKNWVVEVPGNAKDDVDPIALRKTKKQESVAKNELQRLRNISARMQKSKTKAKISLEPTERPTAEQLNRSVFIAHTATASVGKFQPNLKEQKPVLKSGQKRHFDPLVGDIKRETSKSLDILNKLSSKKPKLDIDKAVNRELNTPGSLDYKGKGMEKKSKTQLKKDLGKRKHKGTKDKKMSGKKGDRSAGRSTVKKGGKRTGNKN</sequence>
<reference evidence="7 8" key="1">
    <citation type="journal article" date="2011" name="Science">
        <title>The ecoresponsive genome of Daphnia pulex.</title>
        <authorList>
            <person name="Colbourne J.K."/>
            <person name="Pfrender M.E."/>
            <person name="Gilbert D."/>
            <person name="Thomas W.K."/>
            <person name="Tucker A."/>
            <person name="Oakley T.H."/>
            <person name="Tokishita S."/>
            <person name="Aerts A."/>
            <person name="Arnold G.J."/>
            <person name="Basu M.K."/>
            <person name="Bauer D.J."/>
            <person name="Caceres C.E."/>
            <person name="Carmel L."/>
            <person name="Casola C."/>
            <person name="Choi J.H."/>
            <person name="Detter J.C."/>
            <person name="Dong Q."/>
            <person name="Dusheyko S."/>
            <person name="Eads B.D."/>
            <person name="Frohlich T."/>
            <person name="Geiler-Samerotte K.A."/>
            <person name="Gerlach D."/>
            <person name="Hatcher P."/>
            <person name="Jogdeo S."/>
            <person name="Krijgsveld J."/>
            <person name="Kriventseva E.V."/>
            <person name="Kultz D."/>
            <person name="Laforsch C."/>
            <person name="Lindquist E."/>
            <person name="Lopez J."/>
            <person name="Manak J.R."/>
            <person name="Muller J."/>
            <person name="Pangilinan J."/>
            <person name="Patwardhan R.P."/>
            <person name="Pitluck S."/>
            <person name="Pritham E.J."/>
            <person name="Rechtsteiner A."/>
            <person name="Rho M."/>
            <person name="Rogozin I.B."/>
            <person name="Sakarya O."/>
            <person name="Salamov A."/>
            <person name="Schaack S."/>
            <person name="Shapiro H."/>
            <person name="Shiga Y."/>
            <person name="Skalitzky C."/>
            <person name="Smith Z."/>
            <person name="Souvorov A."/>
            <person name="Sung W."/>
            <person name="Tang Z."/>
            <person name="Tsuchiya D."/>
            <person name="Tu H."/>
            <person name="Vos H."/>
            <person name="Wang M."/>
            <person name="Wolf Y.I."/>
            <person name="Yamagata H."/>
            <person name="Yamada T."/>
            <person name="Ye Y."/>
            <person name="Shaw J.R."/>
            <person name="Andrews J."/>
            <person name="Crease T.J."/>
            <person name="Tang H."/>
            <person name="Lucas S.M."/>
            <person name="Robertson H.M."/>
            <person name="Bork P."/>
            <person name="Koonin E.V."/>
            <person name="Zdobnov E.M."/>
            <person name="Grigoriev I.V."/>
            <person name="Lynch M."/>
            <person name="Boore J.L."/>
        </authorList>
    </citation>
    <scope>NUCLEOTIDE SEQUENCE [LARGE SCALE GENOMIC DNA]</scope>
</reference>
<evidence type="ECO:0000313" key="7">
    <source>
        <dbReference type="EMBL" id="EFX74128.1"/>
    </source>
</evidence>
<keyword evidence="3 5" id="KW-0690">Ribosome biogenesis</keyword>
<evidence type="ECO:0000256" key="1">
    <source>
        <dbReference type="ARBA" id="ARBA00004123"/>
    </source>
</evidence>